<organism evidence="2 3">
    <name type="scientific">Parerythrobacter lacustris</name>
    <dbReference type="NCBI Taxonomy" id="2969984"/>
    <lineage>
        <taxon>Bacteria</taxon>
        <taxon>Pseudomonadati</taxon>
        <taxon>Pseudomonadota</taxon>
        <taxon>Alphaproteobacteria</taxon>
        <taxon>Sphingomonadales</taxon>
        <taxon>Erythrobacteraceae</taxon>
        <taxon>Parerythrobacter</taxon>
    </lineage>
</organism>
<dbReference type="Gene3D" id="3.40.50.300">
    <property type="entry name" value="P-loop containing nucleotide triphosphate hydrolases"/>
    <property type="match status" value="1"/>
</dbReference>
<dbReference type="Pfam" id="PF09037">
    <property type="entry name" value="Sulphotransf"/>
    <property type="match status" value="2"/>
</dbReference>
<dbReference type="InterPro" id="IPR024628">
    <property type="entry name" value="Sulfotransferase_Stf0_dom"/>
</dbReference>
<feature type="domain" description="Sulphotransferase Stf0" evidence="1">
    <location>
        <begin position="110"/>
        <end position="236"/>
    </location>
</feature>
<gene>
    <name evidence="2" type="ORF">NSO95_10635</name>
</gene>
<dbReference type="SUPFAM" id="SSF52540">
    <property type="entry name" value="P-loop containing nucleoside triphosphate hydrolases"/>
    <property type="match status" value="1"/>
</dbReference>
<name>A0ABT1XS13_9SPHN</name>
<dbReference type="Proteomes" id="UP001206067">
    <property type="component" value="Unassembled WGS sequence"/>
</dbReference>
<reference evidence="2 3" key="1">
    <citation type="submission" date="2022-08" db="EMBL/GenBank/DDBJ databases">
        <title>Polyphasic taxonomy analysis of Qipengyuania sp.RS5-5.</title>
        <authorList>
            <person name="Xamxidin M."/>
            <person name="Wu M."/>
        </authorList>
    </citation>
    <scope>NUCLEOTIDE SEQUENCE [LARGE SCALE GENOMIC DNA]</scope>
    <source>
        <strain evidence="2 3">RS5-5</strain>
    </source>
</reference>
<dbReference type="RefSeq" id="WP_257596206.1">
    <property type="nucleotide sequence ID" value="NZ_JANKHH010000005.1"/>
</dbReference>
<dbReference type="InterPro" id="IPR027417">
    <property type="entry name" value="P-loop_NTPase"/>
</dbReference>
<evidence type="ECO:0000259" key="1">
    <source>
        <dbReference type="Pfam" id="PF09037"/>
    </source>
</evidence>
<comment type="caution">
    <text evidence="2">The sequence shown here is derived from an EMBL/GenBank/DDBJ whole genome shotgun (WGS) entry which is preliminary data.</text>
</comment>
<proteinExistence type="predicted"/>
<accession>A0ABT1XS13</accession>
<keyword evidence="3" id="KW-1185">Reference proteome</keyword>
<evidence type="ECO:0000313" key="2">
    <source>
        <dbReference type="EMBL" id="MCR2834402.1"/>
    </source>
</evidence>
<evidence type="ECO:0000313" key="3">
    <source>
        <dbReference type="Proteomes" id="UP001206067"/>
    </source>
</evidence>
<sequence length="290" mass="32632">MSAHLSQFEPARDVANAAPIRRAVIIASTQRSGSSLLGHYLEKTGAFGVPLEYFNQSNLAHWRKRFDFADVEQFLDLVEPLRTSAGGVFSIKAHYFQLREVGSIDSLFARYGDCRFVRITRRNLLRQAISRTVAQQTGVWISGQPETGQPHYDAGLIAANLRALSRQHEQWSLGFATTGTDYMLVEYEDLVADPAETIRRIASYCEVPMTDMAMPDAPPIKPQTRSLSSEWEDRFLQEQNETDEPILDGRAAFGDAAWDLARAVRDKFVRPGRAARWRTSPNLAPSHECD</sequence>
<protein>
    <submittedName>
        <fullName evidence="2">Stf0 family sulfotransferase</fullName>
    </submittedName>
</protein>
<dbReference type="EMBL" id="JANKHH010000005">
    <property type="protein sequence ID" value="MCR2834402.1"/>
    <property type="molecule type" value="Genomic_DNA"/>
</dbReference>
<feature type="domain" description="Sulphotransferase Stf0" evidence="1">
    <location>
        <begin position="24"/>
        <end position="70"/>
    </location>
</feature>